<organism evidence="9 10">
    <name type="scientific">Deinococcus aquiradiocola</name>
    <dbReference type="NCBI Taxonomy" id="393059"/>
    <lineage>
        <taxon>Bacteria</taxon>
        <taxon>Thermotogati</taxon>
        <taxon>Deinococcota</taxon>
        <taxon>Deinococci</taxon>
        <taxon>Deinococcales</taxon>
        <taxon>Deinococcaceae</taxon>
        <taxon>Deinococcus</taxon>
    </lineage>
</organism>
<proteinExistence type="inferred from homology"/>
<dbReference type="InterPro" id="IPR037535">
    <property type="entry name" value="LysY"/>
</dbReference>
<dbReference type="PANTHER" id="PTHR32338:SF11">
    <property type="entry name" value="[LYSW]-L-2-AMINOADIPATE_[LYSW]-L-GLUTAMATE PHOSPHATE REDUCTASE-RELATED"/>
    <property type="match status" value="1"/>
</dbReference>
<evidence type="ECO:0000256" key="7">
    <source>
        <dbReference type="PROSITE-ProRule" id="PRU10010"/>
    </source>
</evidence>
<keyword evidence="1 6" id="KW-0963">Cytoplasm</keyword>
<feature type="domain" description="Semialdehyde dehydrogenase NAD-binding" evidence="8">
    <location>
        <begin position="8"/>
        <end position="144"/>
    </location>
</feature>
<dbReference type="Pfam" id="PF01118">
    <property type="entry name" value="Semialdhyde_dh"/>
    <property type="match status" value="1"/>
</dbReference>
<accession>A0A917PET1</accession>
<feature type="binding site" evidence="6">
    <location>
        <position position="316"/>
    </location>
    <ligand>
        <name>NADP(+)</name>
        <dbReference type="ChEBI" id="CHEBI:58349"/>
    </ligand>
</feature>
<dbReference type="SUPFAM" id="SSF51735">
    <property type="entry name" value="NAD(P)-binding Rossmann-fold domains"/>
    <property type="match status" value="1"/>
</dbReference>
<reference evidence="9" key="1">
    <citation type="journal article" date="2014" name="Int. J. Syst. Evol. Microbiol.">
        <title>Complete genome sequence of Corynebacterium casei LMG S-19264T (=DSM 44701T), isolated from a smear-ripened cheese.</title>
        <authorList>
            <consortium name="US DOE Joint Genome Institute (JGI-PGF)"/>
            <person name="Walter F."/>
            <person name="Albersmeier A."/>
            <person name="Kalinowski J."/>
            <person name="Ruckert C."/>
        </authorList>
    </citation>
    <scope>NUCLEOTIDE SEQUENCE</scope>
    <source>
        <strain evidence="9">JCM 14371</strain>
    </source>
</reference>
<dbReference type="InterPro" id="IPR023013">
    <property type="entry name" value="AGPR_AS"/>
</dbReference>
<feature type="binding site" evidence="6">
    <location>
        <begin position="15"/>
        <end position="18"/>
    </location>
    <ligand>
        <name>NADP(+)</name>
        <dbReference type="ChEBI" id="CHEBI:58349"/>
    </ligand>
</feature>
<dbReference type="InterPro" id="IPR036291">
    <property type="entry name" value="NAD(P)-bd_dom_sf"/>
</dbReference>
<dbReference type="GO" id="GO:0005737">
    <property type="term" value="C:cytoplasm"/>
    <property type="evidence" value="ECO:0007669"/>
    <property type="project" value="UniProtKB-SubCell"/>
</dbReference>
<keyword evidence="3 6" id="KW-0521">NADP</keyword>
<dbReference type="GO" id="GO:0019878">
    <property type="term" value="P:lysine biosynthetic process via aminoadipic acid"/>
    <property type="evidence" value="ECO:0007669"/>
    <property type="project" value="UniProtKB-UniRule"/>
</dbReference>
<reference evidence="9" key="2">
    <citation type="submission" date="2020-09" db="EMBL/GenBank/DDBJ databases">
        <authorList>
            <person name="Sun Q."/>
            <person name="Ohkuma M."/>
        </authorList>
    </citation>
    <scope>NUCLEOTIDE SEQUENCE</scope>
    <source>
        <strain evidence="9">JCM 14371</strain>
    </source>
</reference>
<evidence type="ECO:0000256" key="2">
    <source>
        <dbReference type="ARBA" id="ARBA00022605"/>
    </source>
</evidence>
<evidence type="ECO:0000256" key="5">
    <source>
        <dbReference type="ARBA" id="ARBA00023154"/>
    </source>
</evidence>
<name>A0A917PET1_9DEIO</name>
<dbReference type="Pfam" id="PF22698">
    <property type="entry name" value="Semialdhyde_dhC_1"/>
    <property type="match status" value="1"/>
</dbReference>
<dbReference type="RefSeq" id="WP_188962313.1">
    <property type="nucleotide sequence ID" value="NZ_BMOE01000004.1"/>
</dbReference>
<dbReference type="EC" id="1.2.1.103" evidence="6"/>
<dbReference type="GO" id="GO:0070401">
    <property type="term" value="F:NADP+ binding"/>
    <property type="evidence" value="ECO:0007669"/>
    <property type="project" value="InterPro"/>
</dbReference>
<dbReference type="HAMAP" id="MF_00150">
    <property type="entry name" value="ArgC_type1"/>
    <property type="match status" value="1"/>
</dbReference>
<evidence type="ECO:0000313" key="9">
    <source>
        <dbReference type="EMBL" id="GGJ73572.1"/>
    </source>
</evidence>
<evidence type="ECO:0000259" key="8">
    <source>
        <dbReference type="SMART" id="SM00859"/>
    </source>
</evidence>
<dbReference type="HAMAP" id="MF_02083">
    <property type="entry name" value="LysY"/>
    <property type="match status" value="1"/>
</dbReference>
<keyword evidence="5 6" id="KW-0457">Lysine biosynthesis</keyword>
<dbReference type="EMBL" id="BMOE01000004">
    <property type="protein sequence ID" value="GGJ73572.1"/>
    <property type="molecule type" value="Genomic_DNA"/>
</dbReference>
<comment type="caution">
    <text evidence="9">The sequence shown here is derived from an EMBL/GenBank/DDBJ whole genome shotgun (WGS) entry which is preliminary data.</text>
</comment>
<dbReference type="SMART" id="SM00859">
    <property type="entry name" value="Semialdhyde_dh"/>
    <property type="match status" value="1"/>
</dbReference>
<evidence type="ECO:0000256" key="1">
    <source>
        <dbReference type="ARBA" id="ARBA00022490"/>
    </source>
</evidence>
<keyword evidence="10" id="KW-1185">Reference proteome</keyword>
<dbReference type="CDD" id="cd23939">
    <property type="entry name" value="AGPR_1_C_LysY"/>
    <property type="match status" value="1"/>
</dbReference>
<evidence type="ECO:0000313" key="10">
    <source>
        <dbReference type="Proteomes" id="UP000635726"/>
    </source>
</evidence>
<dbReference type="Gene3D" id="3.40.50.720">
    <property type="entry name" value="NAD(P)-binding Rossmann-like Domain"/>
    <property type="match status" value="1"/>
</dbReference>
<dbReference type="SUPFAM" id="SSF55347">
    <property type="entry name" value="Glyceraldehyde-3-phosphate dehydrogenase-like, C-terminal domain"/>
    <property type="match status" value="1"/>
</dbReference>
<dbReference type="CDD" id="cd24151">
    <property type="entry name" value="AGPR_1_N_LysY"/>
    <property type="match status" value="1"/>
</dbReference>
<dbReference type="InterPro" id="IPR000534">
    <property type="entry name" value="Semialdehyde_DH_NAD-bd"/>
</dbReference>
<comment type="pathway">
    <text evidence="6">Amino-acid biosynthesis; L-lysine biosynthesis via AAA pathway; L-lysine from L-alpha-aminoadipate (Thermus route): step 3/5.</text>
</comment>
<dbReference type="GO" id="GO:0006526">
    <property type="term" value="P:L-arginine biosynthetic process"/>
    <property type="evidence" value="ECO:0007669"/>
    <property type="project" value="InterPro"/>
</dbReference>
<dbReference type="InterPro" id="IPR050085">
    <property type="entry name" value="AGPR"/>
</dbReference>
<dbReference type="PANTHER" id="PTHR32338">
    <property type="entry name" value="N-ACETYL-GAMMA-GLUTAMYL-PHOSPHATE REDUCTASE, CHLOROPLASTIC-RELATED-RELATED"/>
    <property type="match status" value="1"/>
</dbReference>
<evidence type="ECO:0000256" key="4">
    <source>
        <dbReference type="ARBA" id="ARBA00023002"/>
    </source>
</evidence>
<comment type="subcellular location">
    <subcellularLocation>
        <location evidence="6">Cytoplasm</location>
    </subcellularLocation>
</comment>
<dbReference type="Gene3D" id="3.30.360.10">
    <property type="entry name" value="Dihydrodipicolinate Reductase, domain 2"/>
    <property type="match status" value="1"/>
</dbReference>
<sequence>MTSSERLSVAIVGGSGYAGGEFLRLALAHPNLHVTQVTSERNAGSPVHFVHPNLRGLCNLKFRKMADLEAADVVVLALPHGSAAGKIAQFEGLGKTIIDLSADFRIKDPALYQQYYGEAHPAPERLSEWVYGNPELHREELVGATRIACAGCFATSVILALYPLLKLGVVLGKDIIATGLVGSSAAGASSTDASHHPEREGSLRVYKPVGHRHTAEAQQELPGNFPLHLTAISTPRVRGILTTAHVWVPDGYSERDVWSAYREVYGDEPFIRIVKVGKGIHRYPDPKLLDGTNFCDIGFEMDNDSGRVVLMSAIDNLVKGTAGHAMQSLNIARGWEERTGLGFAGLHPA</sequence>
<dbReference type="NCBIfam" id="TIGR01850">
    <property type="entry name" value="argC"/>
    <property type="match status" value="1"/>
</dbReference>
<comment type="caution">
    <text evidence="6">Lacks conserved residue(s) required for the propagation of feature annotation.</text>
</comment>
<dbReference type="Proteomes" id="UP000635726">
    <property type="component" value="Unassembled WGS sequence"/>
</dbReference>
<dbReference type="PROSITE" id="PS01224">
    <property type="entry name" value="ARGC"/>
    <property type="match status" value="1"/>
</dbReference>
<dbReference type="InterPro" id="IPR000706">
    <property type="entry name" value="AGPR_type-1"/>
</dbReference>
<comment type="similarity">
    <text evidence="6">Belongs to the NAGSA dehydrogenase family. Type 1 subfamily. LysY sub-subfamily.</text>
</comment>
<dbReference type="AlphaFoldDB" id="A0A917PET1"/>
<keyword evidence="4 6" id="KW-0560">Oxidoreductase</keyword>
<comment type="function">
    <text evidence="6">Catalyzes the NADPH-dependent reduction of [LysW]-aminoadipate 6-phosphate to yield [LysW]-aminoadipate 6-semialdehyde.</text>
</comment>
<gene>
    <name evidence="9" type="primary">argC1</name>
    <name evidence="6" type="synonym">lysY</name>
    <name evidence="9" type="ORF">GCM10008939_17290</name>
</gene>
<dbReference type="GO" id="GO:0051287">
    <property type="term" value="F:NAD binding"/>
    <property type="evidence" value="ECO:0007669"/>
    <property type="project" value="InterPro"/>
</dbReference>
<feature type="active site" evidence="6 7">
    <location>
        <position position="152"/>
    </location>
</feature>
<evidence type="ECO:0000256" key="6">
    <source>
        <dbReference type="HAMAP-Rule" id="MF_02083"/>
    </source>
</evidence>
<dbReference type="InterPro" id="IPR058924">
    <property type="entry name" value="AGPR_dimerisation_dom"/>
</dbReference>
<dbReference type="GO" id="GO:0003942">
    <property type="term" value="F:N-acetyl-gamma-glutamyl-phosphate reductase activity"/>
    <property type="evidence" value="ECO:0007669"/>
    <property type="project" value="InterPro"/>
</dbReference>
<protein>
    <recommendedName>
        <fullName evidence="6">[LysW]-L-2-aminoadipate 6-phosphate reductase</fullName>
        <ecNumber evidence="6">1.2.1.103</ecNumber>
    </recommendedName>
</protein>
<evidence type="ECO:0000256" key="3">
    <source>
        <dbReference type="ARBA" id="ARBA00022857"/>
    </source>
</evidence>
<keyword evidence="2 6" id="KW-0028">Amino-acid biosynthesis</keyword>
<comment type="catalytic activity">
    <reaction evidence="6">
        <text>[amino-group carrier protein]-C-terminal-N-(1-carboxy-5-oxopentan-1-yl)-L-glutamine + phosphate + NADP(+) = [amino-group carrier protein]-C-terminal-N-(1-carboxy-5-phosphooxy-5-oxopentan-1-yl)-L-glutamine + NADPH + H(+)</text>
        <dbReference type="Rhea" id="RHEA:41948"/>
        <dbReference type="Rhea" id="RHEA-COMP:9712"/>
        <dbReference type="Rhea" id="RHEA-COMP:9714"/>
        <dbReference type="ChEBI" id="CHEBI:15378"/>
        <dbReference type="ChEBI" id="CHEBI:43474"/>
        <dbReference type="ChEBI" id="CHEBI:57783"/>
        <dbReference type="ChEBI" id="CHEBI:58349"/>
        <dbReference type="ChEBI" id="CHEBI:78499"/>
        <dbReference type="ChEBI" id="CHEBI:78501"/>
        <dbReference type="EC" id="1.2.1.103"/>
    </reaction>
</comment>